<dbReference type="SMART" id="SM01411">
    <property type="entry name" value="Ephrin_rec_like"/>
    <property type="match status" value="14"/>
</dbReference>
<feature type="domain" description="Tyrosine-protein kinase ephrin type A/B receptor-like" evidence="2">
    <location>
        <begin position="709"/>
        <end position="743"/>
    </location>
</feature>
<dbReference type="PANTHER" id="PTHR46104:SF1">
    <property type="entry name" value="GENE 9195-RELATED"/>
    <property type="match status" value="1"/>
</dbReference>
<dbReference type="Gene3D" id="2.10.50.10">
    <property type="entry name" value="Tumor Necrosis Factor Receptor, subunit A, domain 2"/>
    <property type="match status" value="3"/>
</dbReference>
<gene>
    <name evidence="3" type="ORF">Z043_109635</name>
</gene>
<evidence type="ECO:0000259" key="2">
    <source>
        <dbReference type="Pfam" id="PF07699"/>
    </source>
</evidence>
<proteinExistence type="predicted"/>
<organism evidence="3 4">
    <name type="scientific">Scleropages formosus</name>
    <name type="common">Asian bonytongue</name>
    <name type="synonym">Osteoglossum formosum</name>
    <dbReference type="NCBI Taxonomy" id="113540"/>
    <lineage>
        <taxon>Eukaryota</taxon>
        <taxon>Metazoa</taxon>
        <taxon>Chordata</taxon>
        <taxon>Craniata</taxon>
        <taxon>Vertebrata</taxon>
        <taxon>Euteleostomi</taxon>
        <taxon>Actinopterygii</taxon>
        <taxon>Neopterygii</taxon>
        <taxon>Teleostei</taxon>
        <taxon>Osteoglossocephala</taxon>
        <taxon>Osteoglossomorpha</taxon>
        <taxon>Osteoglossiformes</taxon>
        <taxon>Osteoglossidae</taxon>
        <taxon>Scleropages</taxon>
    </lineage>
</organism>
<evidence type="ECO:0000313" key="3">
    <source>
        <dbReference type="EMBL" id="KPP71461.1"/>
    </source>
</evidence>
<dbReference type="EMBL" id="JARO02002973">
    <property type="protein sequence ID" value="KPP71461.1"/>
    <property type="molecule type" value="Genomic_DNA"/>
</dbReference>
<accession>A0A0P7UQL0</accession>
<dbReference type="InterPro" id="IPR009030">
    <property type="entry name" value="Growth_fac_rcpt_cys_sf"/>
</dbReference>
<protein>
    <recommendedName>
        <fullName evidence="2">Tyrosine-protein kinase ephrin type A/B receptor-like domain-containing protein</fullName>
    </recommendedName>
</protein>
<dbReference type="AlphaFoldDB" id="A0A0P7UQL0"/>
<reference evidence="3 4" key="1">
    <citation type="submission" date="2015-08" db="EMBL/GenBank/DDBJ databases">
        <title>The genome of the Asian arowana (Scleropages formosus).</title>
        <authorList>
            <person name="Tan M.H."/>
            <person name="Gan H.M."/>
            <person name="Croft L.J."/>
            <person name="Austin C.M."/>
        </authorList>
    </citation>
    <scope>NUCLEOTIDE SEQUENCE [LARGE SCALE GENOMIC DNA]</scope>
    <source>
        <strain evidence="3">Aro1</strain>
    </source>
</reference>
<dbReference type="InterPro" id="IPR011641">
    <property type="entry name" value="Tyr-kin_ephrin_A/B_rcpt-like"/>
</dbReference>
<name>A0A0P7UQL0_SCLFO</name>
<dbReference type="PANTHER" id="PTHR46104">
    <property type="entry name" value="GENE 9195-RELATED-RELATED"/>
    <property type="match status" value="1"/>
</dbReference>
<feature type="region of interest" description="Disordered" evidence="1">
    <location>
        <begin position="175"/>
        <end position="197"/>
    </location>
</feature>
<evidence type="ECO:0000256" key="1">
    <source>
        <dbReference type="SAM" id="MobiDB-lite"/>
    </source>
</evidence>
<dbReference type="SUPFAM" id="SSF57184">
    <property type="entry name" value="Growth factor receptor domain"/>
    <property type="match status" value="5"/>
</dbReference>
<comment type="caution">
    <text evidence="3">The sequence shown here is derived from an EMBL/GenBank/DDBJ whole genome shotgun (WGS) entry which is preliminary data.</text>
</comment>
<evidence type="ECO:0000313" key="4">
    <source>
        <dbReference type="Proteomes" id="UP000034805"/>
    </source>
</evidence>
<dbReference type="Pfam" id="PF07699">
    <property type="entry name" value="Ephrin_rec_like"/>
    <property type="match status" value="1"/>
</dbReference>
<sequence length="842" mass="87154">MCPQGYYCEEGTATPHGTPCPPGTAGSQLGQTSKAACKRCAEGRYCPAGSVFPGLPCARGRFCPAGTLEEVSCPKGAFTPHQGAAILMNPNTRVCRSGVKDCLKCPPGFYCPEGTSDPIPCQPGTFNPLEGQDEAADCRACYPGKACTQTGLKAPDVDCLQGTYMKTVTSNPSSFSCPPGSSRPNAPANACPPGTMSERTDLADRSQCQPCPPRYACPRGTGGAQRPALSCFAGHYCPPGTMFPTQHKCPAGTWSQRSGLESEGECGPCPRGWYCLTGAGAPSGRCSSGHYCPEGTQYGSQFPCPAGTYSTRVGNGGKEDCMFCTEGAYCPPGSSKPTPCPPTTFRREKGGQRPEDCSVCPAGYFCPLSGTVRPSPCGAGSYSVSVTVSYSACPPAEGEGSASCLPCQRGHYCSSVATSREAMLSQMVCPAGLHCSQGLDREPQRSATLCPKGFYCPGGSIEPNPIPCPNGTYSGQPGLRELKECTPCPAGLFCFSQQPWEQPLTEPTGSCPDGYYCPVGTGEPRSHPCPAGVFRNHSQGHRGELCVPCPPGRYCGSLATHTPTVCPQGSSVPTACEEGTYGDRPALQSAFECTPCGWGKYCSGVGRTEPSGVCEEGFYCRGRARSATPAGGLCPTGSFCPPGSALPSPCPPGTFSNNTGLGNALQCVRCPPGFYCSGSNNTSPTGPCSPGYYCTGASVSPVQYEAEEGHFTRAGASRAEPCPFGTFQPARGQGFCLECPRGHLCNRTGLARPPLCPPGHFCPAGSTLPHLCPPGSYLGQVGGESVQHCGPCDAGMFCRNPGLLAPQGPCSPGFYCLGGASTATPIPVLSCTGWPLGCGIQQ</sequence>
<dbReference type="Proteomes" id="UP000034805">
    <property type="component" value="Unassembled WGS sequence"/>
</dbReference>